<dbReference type="InterPro" id="IPR041614">
    <property type="entry name" value="DprA_WH"/>
</dbReference>
<evidence type="ECO:0000313" key="4">
    <source>
        <dbReference type="Proteomes" id="UP001156905"/>
    </source>
</evidence>
<protein>
    <recommendedName>
        <fullName evidence="2">DprA winged helix domain-containing protein</fullName>
    </recommendedName>
</protein>
<reference evidence="4" key="1">
    <citation type="journal article" date="2019" name="Int. J. Syst. Evol. Microbiol.">
        <title>The Global Catalogue of Microorganisms (GCM) 10K type strain sequencing project: providing services to taxonomists for standard genome sequencing and annotation.</title>
        <authorList>
            <consortium name="The Broad Institute Genomics Platform"/>
            <consortium name="The Broad Institute Genome Sequencing Center for Infectious Disease"/>
            <person name="Wu L."/>
            <person name="Ma J."/>
        </authorList>
    </citation>
    <scope>NUCLEOTIDE SEQUENCE [LARGE SCALE GENOMIC DNA]</scope>
    <source>
        <strain evidence="4">NBRC 102520</strain>
    </source>
</reference>
<dbReference type="Gene3D" id="3.40.50.450">
    <property type="match status" value="1"/>
</dbReference>
<dbReference type="InterPro" id="IPR003488">
    <property type="entry name" value="DprA"/>
</dbReference>
<accession>A0ABQ6ARB2</accession>
<evidence type="ECO:0000259" key="2">
    <source>
        <dbReference type="Pfam" id="PF17782"/>
    </source>
</evidence>
<dbReference type="PANTHER" id="PTHR43022">
    <property type="entry name" value="PROTEIN SMF"/>
    <property type="match status" value="1"/>
</dbReference>
<dbReference type="Proteomes" id="UP001156905">
    <property type="component" value="Unassembled WGS sequence"/>
</dbReference>
<dbReference type="EMBL" id="BSOW01000004">
    <property type="protein sequence ID" value="GLR84793.1"/>
    <property type="molecule type" value="Genomic_DNA"/>
</dbReference>
<dbReference type="InterPro" id="IPR036388">
    <property type="entry name" value="WH-like_DNA-bd_sf"/>
</dbReference>
<comment type="caution">
    <text evidence="3">The sequence shown here is derived from an EMBL/GenBank/DDBJ whole genome shotgun (WGS) entry which is preliminary data.</text>
</comment>
<organism evidence="3 4">
    <name type="scientific">Bradyrhizobium iriomotense</name>
    <dbReference type="NCBI Taxonomy" id="441950"/>
    <lineage>
        <taxon>Bacteria</taxon>
        <taxon>Pseudomonadati</taxon>
        <taxon>Pseudomonadota</taxon>
        <taxon>Alphaproteobacteria</taxon>
        <taxon>Hyphomicrobiales</taxon>
        <taxon>Nitrobacteraceae</taxon>
        <taxon>Bradyrhizobium</taxon>
    </lineage>
</organism>
<sequence length="118" mass="12380">MFAVPGSPLDPRAAGTNDLIKQGATLVTEAADIINAVQPIMERPVMHPAGEPDSEPFESDPQGHDRDQITGLLGPAPISIDDLVRMSGASPAIVRTVLLELELAGRLERHGGGLVSLL</sequence>
<evidence type="ECO:0000256" key="1">
    <source>
        <dbReference type="SAM" id="MobiDB-lite"/>
    </source>
</evidence>
<feature type="domain" description="DprA winged helix" evidence="2">
    <location>
        <begin position="59"/>
        <end position="113"/>
    </location>
</feature>
<feature type="region of interest" description="Disordered" evidence="1">
    <location>
        <begin position="42"/>
        <end position="73"/>
    </location>
</feature>
<evidence type="ECO:0000313" key="3">
    <source>
        <dbReference type="EMBL" id="GLR84793.1"/>
    </source>
</evidence>
<dbReference type="Gene3D" id="1.10.10.10">
    <property type="entry name" value="Winged helix-like DNA-binding domain superfamily/Winged helix DNA-binding domain"/>
    <property type="match status" value="1"/>
</dbReference>
<name>A0ABQ6ARB2_9BRAD</name>
<keyword evidence="4" id="KW-1185">Reference proteome</keyword>
<proteinExistence type="predicted"/>
<dbReference type="Pfam" id="PF17782">
    <property type="entry name" value="WHD_DprA"/>
    <property type="match status" value="1"/>
</dbReference>
<gene>
    <name evidence="3" type="ORF">GCM10007857_15030</name>
</gene>
<dbReference type="PANTHER" id="PTHR43022:SF1">
    <property type="entry name" value="PROTEIN SMF"/>
    <property type="match status" value="1"/>
</dbReference>